<reference evidence="2 3" key="1">
    <citation type="journal article" date="2018" name="PLoS ONE">
        <title>The draft genome of Kipferlia bialata reveals reductive genome evolution in fornicate parasites.</title>
        <authorList>
            <person name="Tanifuji G."/>
            <person name="Takabayashi S."/>
            <person name="Kume K."/>
            <person name="Takagi M."/>
            <person name="Nakayama T."/>
            <person name="Kamikawa R."/>
            <person name="Inagaki Y."/>
            <person name="Hashimoto T."/>
        </authorList>
    </citation>
    <scope>NUCLEOTIDE SEQUENCE [LARGE SCALE GENOMIC DNA]</scope>
    <source>
        <strain evidence="2">NY0173</strain>
    </source>
</reference>
<evidence type="ECO:0000256" key="1">
    <source>
        <dbReference type="SAM" id="Phobius"/>
    </source>
</evidence>
<accession>A0A9K3GHW4</accession>
<organism evidence="2 3">
    <name type="scientific">Kipferlia bialata</name>
    <dbReference type="NCBI Taxonomy" id="797122"/>
    <lineage>
        <taxon>Eukaryota</taxon>
        <taxon>Metamonada</taxon>
        <taxon>Carpediemonas-like organisms</taxon>
        <taxon>Kipferlia</taxon>
    </lineage>
</organism>
<dbReference type="AlphaFoldDB" id="A0A9K3GHW4"/>
<evidence type="ECO:0000313" key="2">
    <source>
        <dbReference type="EMBL" id="GIQ82905.1"/>
    </source>
</evidence>
<dbReference type="InterPro" id="IPR010380">
    <property type="entry name" value="DUF975"/>
</dbReference>
<dbReference type="PANTHER" id="PTHR40076:SF1">
    <property type="entry name" value="MEMBRANE PROTEIN"/>
    <property type="match status" value="1"/>
</dbReference>
<protein>
    <recommendedName>
        <fullName evidence="4">DUF975 family protein</fullName>
    </recommendedName>
</protein>
<name>A0A9K3GHW4_9EUKA</name>
<feature type="transmembrane region" description="Helical" evidence="1">
    <location>
        <begin position="63"/>
        <end position="82"/>
    </location>
</feature>
<keyword evidence="1" id="KW-0472">Membrane</keyword>
<evidence type="ECO:0008006" key="4">
    <source>
        <dbReference type="Google" id="ProtNLM"/>
    </source>
</evidence>
<comment type="caution">
    <text evidence="2">The sequence shown here is derived from an EMBL/GenBank/DDBJ whole genome shotgun (WGS) entry which is preliminary data.</text>
</comment>
<evidence type="ECO:0000313" key="3">
    <source>
        <dbReference type="Proteomes" id="UP000265618"/>
    </source>
</evidence>
<dbReference type="PANTHER" id="PTHR40076">
    <property type="entry name" value="MEMBRANE PROTEIN-RELATED"/>
    <property type="match status" value="1"/>
</dbReference>
<dbReference type="Proteomes" id="UP000265618">
    <property type="component" value="Unassembled WGS sequence"/>
</dbReference>
<keyword evidence="1" id="KW-0812">Transmembrane</keyword>
<sequence length="113" mass="12722">MTLFVLLWSILLIIPGIIAAFRYSMAIFIIIQDPTCGCNEALDRSGAMMKGNKWKLFCMQLSFIGWGILAVLSMGVGFFWLMPYMMMAMYQFYCNITVSSPQLVHANPLAGMC</sequence>
<dbReference type="Pfam" id="PF06161">
    <property type="entry name" value="DUF975"/>
    <property type="match status" value="1"/>
</dbReference>
<keyword evidence="3" id="KW-1185">Reference proteome</keyword>
<proteinExistence type="predicted"/>
<dbReference type="EMBL" id="BDIP01000855">
    <property type="protein sequence ID" value="GIQ82905.1"/>
    <property type="molecule type" value="Genomic_DNA"/>
</dbReference>
<gene>
    <name evidence="2" type="ORF">KIPB_004129</name>
</gene>
<keyword evidence="1" id="KW-1133">Transmembrane helix</keyword>